<dbReference type="InterPro" id="IPR018020">
    <property type="entry name" value="OHCU_decarboxylase"/>
</dbReference>
<dbReference type="UniPathway" id="UPA00394">
    <property type="reaction ID" value="UER00652"/>
</dbReference>
<dbReference type="EMBL" id="WWEU01000002">
    <property type="protein sequence ID" value="MYM59271.1"/>
    <property type="molecule type" value="Genomic_DNA"/>
</dbReference>
<evidence type="ECO:0000256" key="1">
    <source>
        <dbReference type="ARBA" id="ARBA00001163"/>
    </source>
</evidence>
<accession>A0A6L8LT58</accession>
<reference evidence="8 9" key="1">
    <citation type="submission" date="2020-01" db="EMBL/GenBank/DDBJ databases">
        <title>Draft Genome Sequence of Vibrio sp. strain OCN044, Isolated from a Healthy Coral at Palmyra Atoll.</title>
        <authorList>
            <person name="Videau P."/>
            <person name="Loughran R."/>
            <person name="Esquivel A."/>
            <person name="Deadmond M."/>
            <person name="Paddock B.E."/>
            <person name="Saw J.H."/>
            <person name="Ushijima B."/>
        </authorList>
    </citation>
    <scope>NUCLEOTIDE SEQUENCE [LARGE SCALE GENOMIC DNA]</scope>
    <source>
        <strain evidence="8 9">OCN044</strain>
    </source>
</reference>
<keyword evidence="9" id="KW-1185">Reference proteome</keyword>
<dbReference type="NCBIfam" id="TIGR03164">
    <property type="entry name" value="UHCUDC"/>
    <property type="match status" value="1"/>
</dbReference>
<protein>
    <recommendedName>
        <fullName evidence="3">2-oxo-4-hydroxy-4-carboxy-5-ureidoimidazoline decarboxylase</fullName>
        <ecNumber evidence="3">4.1.1.97</ecNumber>
    </recommendedName>
</protein>
<dbReference type="SUPFAM" id="SSF158694">
    <property type="entry name" value="UraD-Like"/>
    <property type="match status" value="1"/>
</dbReference>
<name>A0A6L8LT58_9VIBR</name>
<comment type="pathway">
    <text evidence="2">Purine metabolism; urate degradation; (S)-allantoin from urate: step 3/3.</text>
</comment>
<feature type="domain" description="Oxo-4-hydroxy-4-carboxy-5-ureidoimidazoline decarboxylase" evidence="7">
    <location>
        <begin position="11"/>
        <end position="169"/>
    </location>
</feature>
<keyword evidence="4" id="KW-0659">Purine metabolism</keyword>
<comment type="caution">
    <text evidence="8">The sequence shown here is derived from an EMBL/GenBank/DDBJ whole genome shotgun (WGS) entry which is preliminary data.</text>
</comment>
<evidence type="ECO:0000256" key="3">
    <source>
        <dbReference type="ARBA" id="ARBA00012257"/>
    </source>
</evidence>
<dbReference type="GO" id="GO:0006144">
    <property type="term" value="P:purine nucleobase metabolic process"/>
    <property type="evidence" value="ECO:0007669"/>
    <property type="project" value="UniProtKB-KW"/>
</dbReference>
<gene>
    <name evidence="8" type="primary">uraD</name>
    <name evidence="8" type="ORF">GTG28_08545</name>
</gene>
<evidence type="ECO:0000256" key="6">
    <source>
        <dbReference type="ARBA" id="ARBA00023239"/>
    </source>
</evidence>
<dbReference type="PANTHER" id="PTHR43466:SF1">
    <property type="entry name" value="2-OXO-4-HYDROXY-4-CARBOXY-5-UREIDOIMIDAZOLINE DECARBOXYLASE-RELATED"/>
    <property type="match status" value="1"/>
</dbReference>
<dbReference type="Proteomes" id="UP000478571">
    <property type="component" value="Unassembled WGS sequence"/>
</dbReference>
<dbReference type="Gene3D" id="1.10.3330.10">
    <property type="entry name" value="Oxo-4-hydroxy-4-carboxy-5-ureidoimidazoline decarboxylase"/>
    <property type="match status" value="1"/>
</dbReference>
<evidence type="ECO:0000259" key="7">
    <source>
        <dbReference type="Pfam" id="PF09349"/>
    </source>
</evidence>
<dbReference type="EC" id="4.1.1.97" evidence="3"/>
<organism evidence="8 9">
    <name type="scientific">Vibrio tetraodonis subsp. pristinus</name>
    <dbReference type="NCBI Taxonomy" id="2695891"/>
    <lineage>
        <taxon>Bacteria</taxon>
        <taxon>Pseudomonadati</taxon>
        <taxon>Pseudomonadota</taxon>
        <taxon>Gammaproteobacteria</taxon>
        <taxon>Vibrionales</taxon>
        <taxon>Vibrionaceae</taxon>
        <taxon>Vibrio</taxon>
    </lineage>
</organism>
<sequence length="171" mass="19551">MTHFSSCTPSSMSLTEFVDQFGEVYEHSPWIAESSYRQGLSEKDDDIEFLHQRMAQVLIQADRNKQLGVICAHPDLAGRAAIEKQLSHSSHKEQAGAGLSQCTLEEFKLFTELNDRYKSRFNFPFIMAVRGANKAQIIDGFKTRIDNEPEFEFALALEEVNKIALFRLRDM</sequence>
<evidence type="ECO:0000313" key="8">
    <source>
        <dbReference type="EMBL" id="MYM59271.1"/>
    </source>
</evidence>
<dbReference type="Pfam" id="PF09349">
    <property type="entry name" value="OHCU_decarbox"/>
    <property type="match status" value="1"/>
</dbReference>
<comment type="catalytic activity">
    <reaction evidence="1">
        <text>5-hydroxy-2-oxo-4-ureido-2,5-dihydro-1H-imidazole-5-carboxylate + H(+) = (S)-allantoin + CO2</text>
        <dbReference type="Rhea" id="RHEA:26301"/>
        <dbReference type="ChEBI" id="CHEBI:15378"/>
        <dbReference type="ChEBI" id="CHEBI:15678"/>
        <dbReference type="ChEBI" id="CHEBI:16526"/>
        <dbReference type="ChEBI" id="CHEBI:58639"/>
        <dbReference type="EC" id="4.1.1.97"/>
    </reaction>
</comment>
<proteinExistence type="predicted"/>
<keyword evidence="5" id="KW-0210">Decarboxylase</keyword>
<dbReference type="AlphaFoldDB" id="A0A6L8LT58"/>
<dbReference type="GO" id="GO:0000255">
    <property type="term" value="P:allantoin metabolic process"/>
    <property type="evidence" value="ECO:0007669"/>
    <property type="project" value="InterPro"/>
</dbReference>
<dbReference type="GO" id="GO:0019628">
    <property type="term" value="P:urate catabolic process"/>
    <property type="evidence" value="ECO:0007669"/>
    <property type="project" value="UniProtKB-UniPathway"/>
</dbReference>
<evidence type="ECO:0000256" key="4">
    <source>
        <dbReference type="ARBA" id="ARBA00022631"/>
    </source>
</evidence>
<dbReference type="PANTHER" id="PTHR43466">
    <property type="entry name" value="2-OXO-4-HYDROXY-4-CARBOXY-5-UREIDOIMIDAZOLINE DECARBOXYLASE-RELATED"/>
    <property type="match status" value="1"/>
</dbReference>
<evidence type="ECO:0000256" key="2">
    <source>
        <dbReference type="ARBA" id="ARBA00004754"/>
    </source>
</evidence>
<evidence type="ECO:0000313" key="9">
    <source>
        <dbReference type="Proteomes" id="UP000478571"/>
    </source>
</evidence>
<dbReference type="InterPro" id="IPR017580">
    <property type="entry name" value="OHCU_decarboxylase-1"/>
</dbReference>
<keyword evidence="6 8" id="KW-0456">Lyase</keyword>
<evidence type="ECO:0000256" key="5">
    <source>
        <dbReference type="ARBA" id="ARBA00022793"/>
    </source>
</evidence>
<dbReference type="RefSeq" id="WP_160928854.1">
    <property type="nucleotide sequence ID" value="NZ_WWEU01000002.1"/>
</dbReference>
<dbReference type="GO" id="GO:0051997">
    <property type="term" value="F:2-oxo-4-hydroxy-4-carboxy-5-ureidoimidazoline decarboxylase activity"/>
    <property type="evidence" value="ECO:0007669"/>
    <property type="project" value="UniProtKB-EC"/>
</dbReference>
<dbReference type="InterPro" id="IPR036778">
    <property type="entry name" value="OHCU_decarboxylase_sf"/>
</dbReference>